<dbReference type="AlphaFoldDB" id="A0A101QM86"/>
<organism evidence="1 2">
    <name type="scientific">Streptomyces corchorusii</name>
    <name type="common">Streptomyces chibaensis</name>
    <dbReference type="NCBI Taxonomy" id="1903"/>
    <lineage>
        <taxon>Bacteria</taxon>
        <taxon>Bacillati</taxon>
        <taxon>Actinomycetota</taxon>
        <taxon>Actinomycetes</taxon>
        <taxon>Kitasatosporales</taxon>
        <taxon>Streptomycetaceae</taxon>
        <taxon>Streptomyces</taxon>
    </lineage>
</organism>
<dbReference type="EMBL" id="LMWP01000002">
    <property type="protein sequence ID" value="KUN32515.1"/>
    <property type="molecule type" value="Genomic_DNA"/>
</dbReference>
<comment type="caution">
    <text evidence="1">The sequence shown here is derived from an EMBL/GenBank/DDBJ whole genome shotgun (WGS) entry which is preliminary data.</text>
</comment>
<dbReference type="Proteomes" id="UP000053398">
    <property type="component" value="Unassembled WGS sequence"/>
</dbReference>
<name>A0A101QM86_STRCK</name>
<gene>
    <name evidence="1" type="ORF">AQJ11_03030</name>
</gene>
<evidence type="ECO:0000313" key="2">
    <source>
        <dbReference type="Proteomes" id="UP000053398"/>
    </source>
</evidence>
<evidence type="ECO:0000313" key="1">
    <source>
        <dbReference type="EMBL" id="KUN32515.1"/>
    </source>
</evidence>
<protein>
    <submittedName>
        <fullName evidence="1">Uncharacterized protein</fullName>
    </submittedName>
</protein>
<proteinExistence type="predicted"/>
<keyword evidence="2" id="KW-1185">Reference proteome</keyword>
<dbReference type="RefSeq" id="WP_059261726.1">
    <property type="nucleotide sequence ID" value="NZ_KQ948351.1"/>
</dbReference>
<sequence length="86" mass="9404">MIAAFPAEKCTVRLVSLATGEEIKPGQLIPEPYGRGQITYLGPTVTRAEGAKKGRPGRVAVVRYSSPETDWVFLPAELNARYEDLV</sequence>
<reference evidence="1 2" key="1">
    <citation type="submission" date="2015-10" db="EMBL/GenBank/DDBJ databases">
        <title>Draft genome sequence of Streptomyces corchorusii DSM 40340, type strain for the species Streptomyces corchorusii.</title>
        <authorList>
            <person name="Ruckert C."/>
            <person name="Winkler A."/>
            <person name="Kalinowski J."/>
            <person name="Kampfer P."/>
            <person name="Glaeser S."/>
        </authorList>
    </citation>
    <scope>NUCLEOTIDE SEQUENCE [LARGE SCALE GENOMIC DNA]</scope>
    <source>
        <strain evidence="1 2">DSM 40340</strain>
    </source>
</reference>
<accession>A0A101QM86</accession>